<dbReference type="OrthoDB" id="9776369at2"/>
<gene>
    <name evidence="7" type="ORF">E4O86_04235</name>
</gene>
<dbReference type="Proteomes" id="UP000773614">
    <property type="component" value="Unassembled WGS sequence"/>
</dbReference>
<dbReference type="GO" id="GO:0005524">
    <property type="term" value="F:ATP binding"/>
    <property type="evidence" value="ECO:0007669"/>
    <property type="project" value="UniProtKB-KW"/>
</dbReference>
<dbReference type="CDD" id="cd03224">
    <property type="entry name" value="ABC_TM1139_LivF_branched"/>
    <property type="match status" value="1"/>
</dbReference>
<dbReference type="InterPro" id="IPR027417">
    <property type="entry name" value="P-loop_NTPase"/>
</dbReference>
<protein>
    <submittedName>
        <fullName evidence="7">ABC transporter ATP-binding protein</fullName>
    </submittedName>
</protein>
<dbReference type="InterPro" id="IPR003593">
    <property type="entry name" value="AAA+_ATPase"/>
</dbReference>
<evidence type="ECO:0000256" key="4">
    <source>
        <dbReference type="ARBA" id="ARBA00022840"/>
    </source>
</evidence>
<name>A0A964T2W2_9HYPH</name>
<reference evidence="7" key="1">
    <citation type="submission" date="2019-03" db="EMBL/GenBank/DDBJ databases">
        <title>Afifella sp. nov., isolated from activated sludge.</title>
        <authorList>
            <person name="Li Q."/>
            <person name="Liu Y."/>
        </authorList>
    </citation>
    <scope>NUCLEOTIDE SEQUENCE</scope>
    <source>
        <strain evidence="7">L72</strain>
    </source>
</reference>
<dbReference type="GO" id="GO:0015658">
    <property type="term" value="F:branched-chain amino acid transmembrane transporter activity"/>
    <property type="evidence" value="ECO:0007669"/>
    <property type="project" value="TreeGrafter"/>
</dbReference>
<organism evidence="7 8">
    <name type="scientific">Propylenella binzhouense</name>
    <dbReference type="NCBI Taxonomy" id="2555902"/>
    <lineage>
        <taxon>Bacteria</taxon>
        <taxon>Pseudomonadati</taxon>
        <taxon>Pseudomonadota</taxon>
        <taxon>Alphaproteobacteria</taxon>
        <taxon>Hyphomicrobiales</taxon>
        <taxon>Propylenellaceae</taxon>
        <taxon>Propylenella</taxon>
    </lineage>
</organism>
<dbReference type="GO" id="GO:0016887">
    <property type="term" value="F:ATP hydrolysis activity"/>
    <property type="evidence" value="ECO:0007669"/>
    <property type="project" value="InterPro"/>
</dbReference>
<comment type="caution">
    <text evidence="7">The sequence shown here is derived from an EMBL/GenBank/DDBJ whole genome shotgun (WGS) entry which is preliminary data.</text>
</comment>
<sequence length="235" mass="25464">MLEVQSLTVAYGGLRALADVSIEVMRGELVCVVGPNGAGKSTLFKAISGTVAPRSGKVVFEGVDLSTTSAAQRAHLGIAHVPEGREVFRSMSVMENLEMGAWVEAGRERFAETLDRVFSLFPKLAERRHQLAGTLSGGEQQMLAIGRGLASRPKLMMLDEPSMGLAPAVADLIFESISQLHKESGLTILLVEQRVAEAMEHSDRGYVLQTGEVVLSGTFEELSKDDRIRRAYFGM</sequence>
<dbReference type="InterPro" id="IPR017871">
    <property type="entry name" value="ABC_transporter-like_CS"/>
</dbReference>
<keyword evidence="4 7" id="KW-0067">ATP-binding</keyword>
<evidence type="ECO:0000256" key="2">
    <source>
        <dbReference type="ARBA" id="ARBA00022448"/>
    </source>
</evidence>
<keyword evidence="8" id="KW-1185">Reference proteome</keyword>
<dbReference type="InterPro" id="IPR003439">
    <property type="entry name" value="ABC_transporter-like_ATP-bd"/>
</dbReference>
<dbReference type="GO" id="GO:0015807">
    <property type="term" value="P:L-amino acid transport"/>
    <property type="evidence" value="ECO:0007669"/>
    <property type="project" value="TreeGrafter"/>
</dbReference>
<dbReference type="PANTHER" id="PTHR43820:SF4">
    <property type="entry name" value="HIGH-AFFINITY BRANCHED-CHAIN AMINO ACID TRANSPORT ATP-BINDING PROTEIN LIVF"/>
    <property type="match status" value="1"/>
</dbReference>
<dbReference type="PROSITE" id="PS00211">
    <property type="entry name" value="ABC_TRANSPORTER_1"/>
    <property type="match status" value="1"/>
</dbReference>
<keyword evidence="3" id="KW-0547">Nucleotide-binding</keyword>
<proteinExistence type="inferred from homology"/>
<keyword evidence="2" id="KW-0813">Transport</keyword>
<dbReference type="SMART" id="SM00382">
    <property type="entry name" value="AAA"/>
    <property type="match status" value="1"/>
</dbReference>
<evidence type="ECO:0000313" key="7">
    <source>
        <dbReference type="EMBL" id="MYZ46919.1"/>
    </source>
</evidence>
<evidence type="ECO:0000256" key="3">
    <source>
        <dbReference type="ARBA" id="ARBA00022741"/>
    </source>
</evidence>
<dbReference type="Pfam" id="PF00005">
    <property type="entry name" value="ABC_tran"/>
    <property type="match status" value="1"/>
</dbReference>
<dbReference type="SUPFAM" id="SSF52540">
    <property type="entry name" value="P-loop containing nucleoside triphosphate hydrolases"/>
    <property type="match status" value="1"/>
</dbReference>
<dbReference type="EMBL" id="SPKJ01000007">
    <property type="protein sequence ID" value="MYZ46919.1"/>
    <property type="molecule type" value="Genomic_DNA"/>
</dbReference>
<comment type="similarity">
    <text evidence="1">Belongs to the ABC transporter superfamily.</text>
</comment>
<dbReference type="PROSITE" id="PS50893">
    <property type="entry name" value="ABC_TRANSPORTER_2"/>
    <property type="match status" value="1"/>
</dbReference>
<dbReference type="AlphaFoldDB" id="A0A964T2W2"/>
<evidence type="ECO:0000313" key="8">
    <source>
        <dbReference type="Proteomes" id="UP000773614"/>
    </source>
</evidence>
<feature type="domain" description="ABC transporter" evidence="6">
    <location>
        <begin position="2"/>
        <end position="235"/>
    </location>
</feature>
<dbReference type="Gene3D" id="3.40.50.300">
    <property type="entry name" value="P-loop containing nucleotide triphosphate hydrolases"/>
    <property type="match status" value="1"/>
</dbReference>
<dbReference type="InterPro" id="IPR052156">
    <property type="entry name" value="BCAA_Transport_ATP-bd_LivF"/>
</dbReference>
<evidence type="ECO:0000259" key="6">
    <source>
        <dbReference type="PROSITE" id="PS50893"/>
    </source>
</evidence>
<dbReference type="RefSeq" id="WP_161139256.1">
    <property type="nucleotide sequence ID" value="NZ_SPKJ01000007.1"/>
</dbReference>
<dbReference type="PANTHER" id="PTHR43820">
    <property type="entry name" value="HIGH-AFFINITY BRANCHED-CHAIN AMINO ACID TRANSPORT ATP-BINDING PROTEIN LIVF"/>
    <property type="match status" value="1"/>
</dbReference>
<evidence type="ECO:0000256" key="5">
    <source>
        <dbReference type="ARBA" id="ARBA00022970"/>
    </source>
</evidence>
<accession>A0A964T2W2</accession>
<keyword evidence="5" id="KW-0029">Amino-acid transport</keyword>
<evidence type="ECO:0000256" key="1">
    <source>
        <dbReference type="ARBA" id="ARBA00005417"/>
    </source>
</evidence>